<sequence>MRQTCTMSLPCLQDDITLQLSWLFRRASFGLTRSTVEGKRRKIEGFG</sequence>
<evidence type="ECO:0000313" key="1">
    <source>
        <dbReference type="EMBL" id="GKV32496.1"/>
    </source>
</evidence>
<proteinExistence type="predicted"/>
<accession>A0AAV5L5M0</accession>
<dbReference type="AlphaFoldDB" id="A0AAV5L5M0"/>
<organism evidence="1 2">
    <name type="scientific">Rubroshorea leprosula</name>
    <dbReference type="NCBI Taxonomy" id="152421"/>
    <lineage>
        <taxon>Eukaryota</taxon>
        <taxon>Viridiplantae</taxon>
        <taxon>Streptophyta</taxon>
        <taxon>Embryophyta</taxon>
        <taxon>Tracheophyta</taxon>
        <taxon>Spermatophyta</taxon>
        <taxon>Magnoliopsida</taxon>
        <taxon>eudicotyledons</taxon>
        <taxon>Gunneridae</taxon>
        <taxon>Pentapetalae</taxon>
        <taxon>rosids</taxon>
        <taxon>malvids</taxon>
        <taxon>Malvales</taxon>
        <taxon>Dipterocarpaceae</taxon>
        <taxon>Rubroshorea</taxon>
    </lineage>
</organism>
<evidence type="ECO:0000313" key="2">
    <source>
        <dbReference type="Proteomes" id="UP001054252"/>
    </source>
</evidence>
<protein>
    <submittedName>
        <fullName evidence="1">Uncharacterized protein</fullName>
    </submittedName>
</protein>
<reference evidence="1 2" key="1">
    <citation type="journal article" date="2021" name="Commun. Biol.">
        <title>The genome of Shorea leprosula (Dipterocarpaceae) highlights the ecological relevance of drought in aseasonal tropical rainforests.</title>
        <authorList>
            <person name="Ng K.K.S."/>
            <person name="Kobayashi M.J."/>
            <person name="Fawcett J.A."/>
            <person name="Hatakeyama M."/>
            <person name="Paape T."/>
            <person name="Ng C.H."/>
            <person name="Ang C.C."/>
            <person name="Tnah L.H."/>
            <person name="Lee C.T."/>
            <person name="Nishiyama T."/>
            <person name="Sese J."/>
            <person name="O'Brien M.J."/>
            <person name="Copetti D."/>
            <person name="Mohd Noor M.I."/>
            <person name="Ong R.C."/>
            <person name="Putra M."/>
            <person name="Sireger I.Z."/>
            <person name="Indrioko S."/>
            <person name="Kosugi Y."/>
            <person name="Izuno A."/>
            <person name="Isagi Y."/>
            <person name="Lee S.L."/>
            <person name="Shimizu K.K."/>
        </authorList>
    </citation>
    <scope>NUCLEOTIDE SEQUENCE [LARGE SCALE GENOMIC DNA]</scope>
    <source>
        <strain evidence="1">214</strain>
    </source>
</reference>
<keyword evidence="2" id="KW-1185">Reference proteome</keyword>
<dbReference type="EMBL" id="BPVZ01000096">
    <property type="protein sequence ID" value="GKV32496.1"/>
    <property type="molecule type" value="Genomic_DNA"/>
</dbReference>
<name>A0AAV5L5M0_9ROSI</name>
<comment type="caution">
    <text evidence="1">The sequence shown here is derived from an EMBL/GenBank/DDBJ whole genome shotgun (WGS) entry which is preliminary data.</text>
</comment>
<dbReference type="Proteomes" id="UP001054252">
    <property type="component" value="Unassembled WGS sequence"/>
</dbReference>
<gene>
    <name evidence="1" type="ORF">SLEP1_g41096</name>
</gene>